<organism evidence="1 2">
    <name type="scientific">Caenorhabditis tropicalis</name>
    <dbReference type="NCBI Taxonomy" id="1561998"/>
    <lineage>
        <taxon>Eukaryota</taxon>
        <taxon>Metazoa</taxon>
        <taxon>Ecdysozoa</taxon>
        <taxon>Nematoda</taxon>
        <taxon>Chromadorea</taxon>
        <taxon>Rhabditida</taxon>
        <taxon>Rhabditina</taxon>
        <taxon>Rhabditomorpha</taxon>
        <taxon>Rhabditoidea</taxon>
        <taxon>Rhabditidae</taxon>
        <taxon>Peloderinae</taxon>
        <taxon>Caenorhabditis</taxon>
    </lineage>
</organism>
<sequence>MERESVVWHTPLWGAFSESGRVTGAILETRDSTGIEETRYTHTHEGEGGGGGGQYNRFDSAHTIPLLLRHPPSPSTTPHLVCARSMCVCAPLFPLTVPSWTAAEGWTGGETDAEEEEGPFPTCIGPPPPLLLRLLLLLLLLLSYGKEEERKSM</sequence>
<dbReference type="WBParaSite" id="Csp11.Scaffold629.g9938.t1">
    <property type="protein sequence ID" value="Csp11.Scaffold629.g9938.t1"/>
    <property type="gene ID" value="Csp11.Scaffold629.g9938"/>
</dbReference>
<dbReference type="AlphaFoldDB" id="A0A1I7UJG3"/>
<reference evidence="2" key="1">
    <citation type="submission" date="2016-11" db="UniProtKB">
        <authorList>
            <consortium name="WormBaseParasite"/>
        </authorList>
    </citation>
    <scope>IDENTIFICATION</scope>
</reference>
<accession>A0A1I7UJG3</accession>
<evidence type="ECO:0000313" key="2">
    <source>
        <dbReference type="WBParaSite" id="Csp11.Scaffold629.g9938.t1"/>
    </source>
</evidence>
<keyword evidence="1" id="KW-1185">Reference proteome</keyword>
<evidence type="ECO:0000313" key="1">
    <source>
        <dbReference type="Proteomes" id="UP000095282"/>
    </source>
</evidence>
<dbReference type="Proteomes" id="UP000095282">
    <property type="component" value="Unplaced"/>
</dbReference>
<proteinExistence type="predicted"/>
<protein>
    <submittedName>
        <fullName evidence="2">DOMON domain-containing protein</fullName>
    </submittedName>
</protein>
<name>A0A1I7UJG3_9PELO</name>